<dbReference type="KEGG" id="lcf:108890967"/>
<evidence type="ECO:0000313" key="1">
    <source>
        <dbReference type="Proteomes" id="UP000694890"/>
    </source>
</evidence>
<dbReference type="GeneID" id="108890967"/>
<dbReference type="Gene3D" id="1.20.1070.10">
    <property type="entry name" value="Rhodopsin 7-helix transmembrane proteins"/>
    <property type="match status" value="1"/>
</dbReference>
<proteinExistence type="predicted"/>
<dbReference type="Proteomes" id="UP000694890">
    <property type="component" value="Linkage group LG6"/>
</dbReference>
<gene>
    <name evidence="2" type="primary">LOC108890967</name>
</gene>
<dbReference type="PANTHER" id="PTHR24244:SF0">
    <property type="entry name" value="G-PROTEIN COUPLED RECEPTORS FAMILY 1 PROFILE DOMAIN-CONTAINING PROTEIN"/>
    <property type="match status" value="1"/>
</dbReference>
<evidence type="ECO:0000313" key="2">
    <source>
        <dbReference type="RefSeq" id="XP_018543576.2"/>
    </source>
</evidence>
<accession>A0AAJ7Q0V2</accession>
<dbReference type="InterPro" id="IPR027294">
    <property type="entry name" value="NPS_rcpt"/>
</dbReference>
<dbReference type="PANTHER" id="PTHR24244">
    <property type="entry name" value="NEUROPEPTIDE S RECEPTOR"/>
    <property type="match status" value="1"/>
</dbReference>
<dbReference type="GO" id="GO:0016020">
    <property type="term" value="C:membrane"/>
    <property type="evidence" value="ECO:0007669"/>
    <property type="project" value="InterPro"/>
</dbReference>
<name>A0AAJ7Q0V2_LATCA</name>
<reference evidence="2" key="1">
    <citation type="submission" date="2025-08" db="UniProtKB">
        <authorList>
            <consortium name="RefSeq"/>
        </authorList>
    </citation>
    <scope>IDENTIFICATION</scope>
    <source>
        <tissue evidence="2">Brain</tissue>
    </source>
</reference>
<sequence>MDDSTRICYSPVAPSLKSTHRPSPAIPHLLFSNGLPILQMTFQGPNLNLWSRVLSKQKICHGWADRVYIAHQISRGLVCLNSALNPLVYLQVNEEIPAQLRQLLHRARQMLDCLFLSNSGSVTVEQNADEVYVPM</sequence>
<protein>
    <submittedName>
        <fullName evidence="2">Uncharacterized protein LOC108890967 isoform X1</fullName>
    </submittedName>
</protein>
<dbReference type="GO" id="GO:0008188">
    <property type="term" value="F:neuropeptide receptor activity"/>
    <property type="evidence" value="ECO:0007669"/>
    <property type="project" value="InterPro"/>
</dbReference>
<dbReference type="SUPFAM" id="SSF81321">
    <property type="entry name" value="Family A G protein-coupled receptor-like"/>
    <property type="match status" value="1"/>
</dbReference>
<organism evidence="1 2">
    <name type="scientific">Lates calcarifer</name>
    <name type="common">Barramundi</name>
    <name type="synonym">Holocentrus calcarifer</name>
    <dbReference type="NCBI Taxonomy" id="8187"/>
    <lineage>
        <taxon>Eukaryota</taxon>
        <taxon>Metazoa</taxon>
        <taxon>Chordata</taxon>
        <taxon>Craniata</taxon>
        <taxon>Vertebrata</taxon>
        <taxon>Euteleostomi</taxon>
        <taxon>Actinopterygii</taxon>
        <taxon>Neopterygii</taxon>
        <taxon>Teleostei</taxon>
        <taxon>Neoteleostei</taxon>
        <taxon>Acanthomorphata</taxon>
        <taxon>Carangaria</taxon>
        <taxon>Carangaria incertae sedis</taxon>
        <taxon>Centropomidae</taxon>
        <taxon>Lates</taxon>
    </lineage>
</organism>
<dbReference type="AlphaFoldDB" id="A0AAJ7Q0V2"/>
<dbReference type="RefSeq" id="XP_018543576.2">
    <property type="nucleotide sequence ID" value="XM_018688060.2"/>
</dbReference>